<dbReference type="FunFam" id="1.10.510.10:FF:000754">
    <property type="entry name" value="Interleukin-1 receptor-associated kinase"/>
    <property type="match status" value="1"/>
</dbReference>
<dbReference type="PROSITE" id="PS00108">
    <property type="entry name" value="PROTEIN_KINASE_ST"/>
    <property type="match status" value="1"/>
</dbReference>
<comment type="similarity">
    <text evidence="3">Belongs to the WSCD family.</text>
</comment>
<feature type="region of interest" description="Disordered" evidence="16">
    <location>
        <begin position="505"/>
        <end position="530"/>
    </location>
</feature>
<keyword evidence="21" id="KW-1185">Reference proteome</keyword>
<keyword evidence="7" id="KW-0677">Repeat</keyword>
<sequence length="1061" mass="120320">MQFDIATVQKLRREFYRGNSPSDELLNLWSYHNHTVLELFVLLSRMRHYQAMMVLKPLVDRKYHHLIKESPCLPELMADLHLSASEKILNAPQVADVSRENNESVSPQNHCLKAKSPQPKTNGISCISSVTESAGAIPQIPYEELMKSTNNWDNGSILGRGGFGTVFKGTWKCTQVAIKRIEKKEGSPESSYQQVMQSTTELHCLNAYRHDNILPLYGKVGCEEPYFRYSIGGPQPCLVYQYMSGGSLEHRLHIRNPSLVLSWPARLQIAIGTARGLQFLHTIRDKPLIHGDIKSANILLDPNDIPRIGDFGLAREGPQADYVKVSRIHGTRPYLPDEFMKYKKFSTKVDTYSFGVVLFEIATAAAAYSEKRENKFLRDYVVDHEGDVVELKDPRAEGGDNYFKGLVEIGKLCVKGKAKERPEMVTVLIQLEAYYPRLTTTKQYETRTKFLLRNSKKAPNNNPTTSNGQMHVTRVRYWILAILLFVYLAGVLILSAVTLHEPKASANGRVSHHTVRNKTQLDPTLQQSDRGQQLSRLKNYEYGIPGLRPPLRRSKIQWCTELKYVNPPRTPVALVSFPGSGNTWLRYLLQQATGFYTGSVYKDYGLLKNGFPAENVANGSVLVVKTHEWGQNARKIFSKAILLVRAPGPAIQAEFNRQSGGHIGFASPDRYKRTKGKYWQQFVSDKLEAWKQTNLDWLYNFTGPTHVIFYEQLVDDLEHTLKSVVDFLDISADEGLYKCALDRKEGIYRRKRRVLNFDPYSEEMKKKVEGVQQKVTIRCVAPASLTSKLTHGHFVVVFEKMQQENANGAKSDGNVGAGDQAECDKTKLIVNYIPQFSTEEDLALIFTPIGRVESIKIMRDYNTGYSFGFGFVKYFTEEDAAKAIQQINGLNYKNKRLKVSYSRPPGADMKASNLYITNLPKDVTEEDVHNLFCNYGEIVQKSVLKDKITGMPRGVAFVRFSKGDEAQAAIADLDGKLLENAMLPLSVRVAEDHGRQKAQYLDNWGMSMHNRGFMPFRGAVPFRKMPPPDNLQSRSRFQNYHSNNVRNMGAGDNYLQNPFYC</sequence>
<dbReference type="InterPro" id="IPR000504">
    <property type="entry name" value="RRM_dom"/>
</dbReference>
<organism evidence="20 21">
    <name type="scientific">Tenebrio molitor</name>
    <name type="common">Yellow mealworm beetle</name>
    <dbReference type="NCBI Taxonomy" id="7067"/>
    <lineage>
        <taxon>Eukaryota</taxon>
        <taxon>Metazoa</taxon>
        <taxon>Ecdysozoa</taxon>
        <taxon>Arthropoda</taxon>
        <taxon>Hexapoda</taxon>
        <taxon>Insecta</taxon>
        <taxon>Pterygota</taxon>
        <taxon>Neoptera</taxon>
        <taxon>Endopterygota</taxon>
        <taxon>Coleoptera</taxon>
        <taxon>Polyphaga</taxon>
        <taxon>Cucujiformia</taxon>
        <taxon>Tenebrionidae</taxon>
        <taxon>Tenebrio</taxon>
    </lineage>
</organism>
<dbReference type="InterPro" id="IPR027417">
    <property type="entry name" value="P-loop_NTPase"/>
</dbReference>
<dbReference type="InterPro" id="IPR012677">
    <property type="entry name" value="Nucleotide-bd_a/b_plait_sf"/>
</dbReference>
<dbReference type="PANTHER" id="PTHR45964:SF5">
    <property type="entry name" value="WSCD FAMILY MEMBER CG9164"/>
    <property type="match status" value="1"/>
</dbReference>
<keyword evidence="6" id="KW-0808">Transferase</keyword>
<keyword evidence="17" id="KW-0472">Membrane</keyword>
<dbReference type="SUPFAM" id="SSF52540">
    <property type="entry name" value="P-loop containing nucleoside triphosphate hydrolases"/>
    <property type="match status" value="1"/>
</dbReference>
<dbReference type="Gene3D" id="3.40.50.300">
    <property type="entry name" value="P-loop containing nucleotide triphosphate hydrolases"/>
    <property type="match status" value="1"/>
</dbReference>
<comment type="similarity">
    <text evidence="2">Belongs to the protein kinase superfamily. TKL Ser/Thr protein kinase family. Pelle subfamily.</text>
</comment>
<feature type="compositionally biased region" description="Polar residues" evidence="16">
    <location>
        <begin position="517"/>
        <end position="530"/>
    </location>
</feature>
<keyword evidence="17" id="KW-0812">Transmembrane</keyword>
<evidence type="ECO:0000256" key="3">
    <source>
        <dbReference type="ARBA" id="ARBA00010236"/>
    </source>
</evidence>
<evidence type="ECO:0000256" key="2">
    <source>
        <dbReference type="ARBA" id="ARBA00008718"/>
    </source>
</evidence>
<feature type="binding site" evidence="15">
    <location>
        <position position="179"/>
    </location>
    <ligand>
        <name>ATP</name>
        <dbReference type="ChEBI" id="CHEBI:30616"/>
    </ligand>
</feature>
<evidence type="ECO:0000256" key="5">
    <source>
        <dbReference type="ARBA" id="ARBA00022527"/>
    </source>
</evidence>
<gene>
    <name evidence="20" type="ORF">GEV33_012976</name>
</gene>
<dbReference type="Gene3D" id="1.20.5.530">
    <property type="entry name" value="Single helix bin"/>
    <property type="match status" value="1"/>
</dbReference>
<dbReference type="GO" id="GO:1990904">
    <property type="term" value="C:ribonucleoprotein complex"/>
    <property type="evidence" value="ECO:0007669"/>
    <property type="project" value="InterPro"/>
</dbReference>
<keyword evidence="17" id="KW-1133">Transmembrane helix</keyword>
<comment type="caution">
    <text evidence="20">The sequence shown here is derived from an EMBL/GenBank/DDBJ whole genome shotgun (WGS) entry which is preliminary data.</text>
</comment>
<dbReference type="InterPro" id="IPR002343">
    <property type="entry name" value="Hud_Sxl_RNA"/>
</dbReference>
<comment type="catalytic activity">
    <reaction evidence="13">
        <text>L-seryl-[protein] + ATP = O-phospho-L-seryl-[protein] + ADP + H(+)</text>
        <dbReference type="Rhea" id="RHEA:17989"/>
        <dbReference type="Rhea" id="RHEA-COMP:9863"/>
        <dbReference type="Rhea" id="RHEA-COMP:11604"/>
        <dbReference type="ChEBI" id="CHEBI:15378"/>
        <dbReference type="ChEBI" id="CHEBI:29999"/>
        <dbReference type="ChEBI" id="CHEBI:30616"/>
        <dbReference type="ChEBI" id="CHEBI:83421"/>
        <dbReference type="ChEBI" id="CHEBI:456216"/>
        <dbReference type="EC" id="2.7.11.1"/>
    </reaction>
</comment>
<protein>
    <recommendedName>
        <fullName evidence="4">non-specific serine/threonine protein kinase</fullName>
        <ecNumber evidence="4">2.7.11.1</ecNumber>
    </recommendedName>
</protein>
<feature type="transmembrane region" description="Helical" evidence="17">
    <location>
        <begin position="477"/>
        <end position="499"/>
    </location>
</feature>
<dbReference type="FunFam" id="3.30.70.330:FF:000383">
    <property type="entry name" value="Sex lethal, isoform D"/>
    <property type="match status" value="1"/>
</dbReference>
<dbReference type="InterPro" id="IPR011029">
    <property type="entry name" value="DEATH-like_dom_sf"/>
</dbReference>
<feature type="domain" description="Protein kinase" evidence="18">
    <location>
        <begin position="152"/>
        <end position="438"/>
    </location>
</feature>
<dbReference type="InterPro" id="IPR051589">
    <property type="entry name" value="Sialate-O-sulfotransferase"/>
</dbReference>
<feature type="transmembrane region" description="Helical" evidence="17">
    <location>
        <begin position="351"/>
        <end position="368"/>
    </location>
</feature>
<evidence type="ECO:0000256" key="14">
    <source>
        <dbReference type="PROSITE-ProRule" id="PRU00176"/>
    </source>
</evidence>
<comment type="similarity">
    <text evidence="1">Belongs to the protein kinase superfamily. TKL Ser/Thr protein kinase family. ROCO subfamily.</text>
</comment>
<dbReference type="PROSITE" id="PS50011">
    <property type="entry name" value="PROTEIN_KINASE_DOM"/>
    <property type="match status" value="1"/>
</dbReference>
<feature type="domain" description="RRM" evidence="19">
    <location>
        <begin position="826"/>
        <end position="904"/>
    </location>
</feature>
<dbReference type="InterPro" id="IPR035979">
    <property type="entry name" value="RBD_domain_sf"/>
</dbReference>
<dbReference type="InterPro" id="IPR017441">
    <property type="entry name" value="Protein_kinase_ATP_BS"/>
</dbReference>
<name>A0A8J6L311_TENMO</name>
<accession>A0A8J6L311</accession>
<evidence type="ECO:0000256" key="10">
    <source>
        <dbReference type="ARBA" id="ARBA00022840"/>
    </source>
</evidence>
<dbReference type="Gene3D" id="3.30.200.20">
    <property type="entry name" value="Phosphorylase Kinase, domain 1"/>
    <property type="match status" value="1"/>
</dbReference>
<evidence type="ECO:0000259" key="19">
    <source>
        <dbReference type="PROSITE" id="PS50102"/>
    </source>
</evidence>
<dbReference type="GO" id="GO:0006950">
    <property type="term" value="P:response to stress"/>
    <property type="evidence" value="ECO:0007669"/>
    <property type="project" value="UniProtKB-ARBA"/>
</dbReference>
<dbReference type="Proteomes" id="UP000719412">
    <property type="component" value="Unassembled WGS sequence"/>
</dbReference>
<dbReference type="SUPFAM" id="SSF54928">
    <property type="entry name" value="RNA-binding domain, RBD"/>
    <property type="match status" value="1"/>
</dbReference>
<dbReference type="EC" id="2.7.11.1" evidence="4"/>
<dbReference type="GO" id="GO:0004674">
    <property type="term" value="F:protein serine/threonine kinase activity"/>
    <property type="evidence" value="ECO:0007669"/>
    <property type="project" value="UniProtKB-KW"/>
</dbReference>
<proteinExistence type="inferred from homology"/>
<evidence type="ECO:0000256" key="16">
    <source>
        <dbReference type="SAM" id="MobiDB-lite"/>
    </source>
</evidence>
<evidence type="ECO:0000313" key="20">
    <source>
        <dbReference type="EMBL" id="KAH0809814.1"/>
    </source>
</evidence>
<dbReference type="PROSITE" id="PS50102">
    <property type="entry name" value="RRM"/>
    <property type="match status" value="2"/>
</dbReference>
<dbReference type="GO" id="GO:0009893">
    <property type="term" value="P:positive regulation of metabolic process"/>
    <property type="evidence" value="ECO:0007669"/>
    <property type="project" value="UniProtKB-ARBA"/>
</dbReference>
<dbReference type="SMART" id="SM00220">
    <property type="entry name" value="S_TKc"/>
    <property type="match status" value="1"/>
</dbReference>
<dbReference type="SMART" id="SM00360">
    <property type="entry name" value="RRM"/>
    <property type="match status" value="2"/>
</dbReference>
<evidence type="ECO:0000256" key="13">
    <source>
        <dbReference type="ARBA" id="ARBA00048679"/>
    </source>
</evidence>
<evidence type="ECO:0000256" key="15">
    <source>
        <dbReference type="PROSITE-ProRule" id="PRU10141"/>
    </source>
</evidence>
<comment type="catalytic activity">
    <reaction evidence="12">
        <text>L-threonyl-[protein] + ATP = O-phospho-L-threonyl-[protein] + ADP + H(+)</text>
        <dbReference type="Rhea" id="RHEA:46608"/>
        <dbReference type="Rhea" id="RHEA-COMP:11060"/>
        <dbReference type="Rhea" id="RHEA-COMP:11605"/>
        <dbReference type="ChEBI" id="CHEBI:15378"/>
        <dbReference type="ChEBI" id="CHEBI:30013"/>
        <dbReference type="ChEBI" id="CHEBI:30616"/>
        <dbReference type="ChEBI" id="CHEBI:61977"/>
        <dbReference type="ChEBI" id="CHEBI:456216"/>
        <dbReference type="EC" id="2.7.11.1"/>
    </reaction>
</comment>
<keyword evidence="10 15" id="KW-0067">ATP-binding</keyword>
<dbReference type="EMBL" id="JABDTM020027894">
    <property type="protein sequence ID" value="KAH0809814.1"/>
    <property type="molecule type" value="Genomic_DNA"/>
</dbReference>
<evidence type="ECO:0000256" key="6">
    <source>
        <dbReference type="ARBA" id="ARBA00022679"/>
    </source>
</evidence>
<dbReference type="InterPro" id="IPR001245">
    <property type="entry name" value="Ser-Thr/Tyr_kinase_cat_dom"/>
</dbReference>
<dbReference type="PRINTS" id="PR00961">
    <property type="entry name" value="HUDSXLRNA"/>
</dbReference>
<dbReference type="InterPro" id="IPR008271">
    <property type="entry name" value="Ser/Thr_kinase_AS"/>
</dbReference>
<evidence type="ECO:0000313" key="21">
    <source>
        <dbReference type="Proteomes" id="UP000719412"/>
    </source>
</evidence>
<evidence type="ECO:0000256" key="9">
    <source>
        <dbReference type="ARBA" id="ARBA00022777"/>
    </source>
</evidence>
<reference evidence="20" key="2">
    <citation type="submission" date="2021-08" db="EMBL/GenBank/DDBJ databases">
        <authorList>
            <person name="Eriksson T."/>
        </authorList>
    </citation>
    <scope>NUCLEOTIDE SEQUENCE</scope>
    <source>
        <strain evidence="20">Stoneville</strain>
        <tissue evidence="20">Whole head</tissue>
    </source>
</reference>
<dbReference type="InterPro" id="IPR000719">
    <property type="entry name" value="Prot_kinase_dom"/>
</dbReference>
<evidence type="ECO:0000256" key="4">
    <source>
        <dbReference type="ARBA" id="ARBA00012513"/>
    </source>
</evidence>
<dbReference type="Gene3D" id="1.10.510.10">
    <property type="entry name" value="Transferase(Phosphotransferase) domain 1"/>
    <property type="match status" value="1"/>
</dbReference>
<dbReference type="GO" id="GO:0005737">
    <property type="term" value="C:cytoplasm"/>
    <property type="evidence" value="ECO:0007669"/>
    <property type="project" value="UniProtKB-ARBA"/>
</dbReference>
<evidence type="ECO:0000256" key="8">
    <source>
        <dbReference type="ARBA" id="ARBA00022741"/>
    </source>
</evidence>
<dbReference type="GO" id="GO:0003729">
    <property type="term" value="F:mRNA binding"/>
    <property type="evidence" value="ECO:0007669"/>
    <property type="project" value="UniProtKB-ARBA"/>
</dbReference>
<feature type="domain" description="RRM" evidence="19">
    <location>
        <begin position="912"/>
        <end position="992"/>
    </location>
</feature>
<keyword evidence="8 15" id="KW-0547">Nucleotide-binding</keyword>
<dbReference type="AlphaFoldDB" id="A0A8J6L311"/>
<dbReference type="GO" id="GO:0031349">
    <property type="term" value="P:positive regulation of defense response"/>
    <property type="evidence" value="ECO:0007669"/>
    <property type="project" value="UniProtKB-ARBA"/>
</dbReference>
<dbReference type="PANTHER" id="PTHR45964">
    <property type="entry name" value="WSCD FAMILY MEMBER CG9164"/>
    <property type="match status" value="1"/>
</dbReference>
<keyword evidence="5" id="KW-0723">Serine/threonine-protein kinase</keyword>
<dbReference type="Gene3D" id="3.30.70.330">
    <property type="match status" value="2"/>
</dbReference>
<evidence type="ECO:0000256" key="7">
    <source>
        <dbReference type="ARBA" id="ARBA00022737"/>
    </source>
</evidence>
<evidence type="ECO:0000256" key="1">
    <source>
        <dbReference type="ARBA" id="ARBA00008171"/>
    </source>
</evidence>
<dbReference type="GO" id="GO:0005524">
    <property type="term" value="F:ATP binding"/>
    <property type="evidence" value="ECO:0007669"/>
    <property type="project" value="UniProtKB-UniRule"/>
</dbReference>
<evidence type="ECO:0000259" key="18">
    <source>
        <dbReference type="PROSITE" id="PS50011"/>
    </source>
</evidence>
<dbReference type="InterPro" id="IPR011009">
    <property type="entry name" value="Kinase-like_dom_sf"/>
</dbReference>
<evidence type="ECO:0000256" key="12">
    <source>
        <dbReference type="ARBA" id="ARBA00047899"/>
    </source>
</evidence>
<dbReference type="Pfam" id="PF07714">
    <property type="entry name" value="PK_Tyr_Ser-Thr"/>
    <property type="match status" value="1"/>
</dbReference>
<dbReference type="PROSITE" id="PS00107">
    <property type="entry name" value="PROTEIN_KINASE_ATP"/>
    <property type="match status" value="1"/>
</dbReference>
<dbReference type="GO" id="GO:1902533">
    <property type="term" value="P:positive regulation of intracellular signal transduction"/>
    <property type="evidence" value="ECO:0007669"/>
    <property type="project" value="UniProtKB-ARBA"/>
</dbReference>
<dbReference type="SUPFAM" id="SSF56112">
    <property type="entry name" value="Protein kinase-like (PK-like)"/>
    <property type="match status" value="1"/>
</dbReference>
<keyword evidence="11 14" id="KW-0694">RNA-binding</keyword>
<dbReference type="GO" id="GO:0010629">
    <property type="term" value="P:negative regulation of gene expression"/>
    <property type="evidence" value="ECO:0007669"/>
    <property type="project" value="UniProtKB-ARBA"/>
</dbReference>
<keyword evidence="9" id="KW-0418">Kinase</keyword>
<reference evidence="20" key="1">
    <citation type="journal article" date="2020" name="J Insects Food Feed">
        <title>The yellow mealworm (Tenebrio molitor) genome: a resource for the emerging insects as food and feed industry.</title>
        <authorList>
            <person name="Eriksson T."/>
            <person name="Andere A."/>
            <person name="Kelstrup H."/>
            <person name="Emery V."/>
            <person name="Picard C."/>
        </authorList>
    </citation>
    <scope>NUCLEOTIDE SEQUENCE</scope>
    <source>
        <strain evidence="20">Stoneville</strain>
        <tissue evidence="20">Whole head</tissue>
    </source>
</reference>
<evidence type="ECO:0000256" key="11">
    <source>
        <dbReference type="ARBA" id="ARBA00022884"/>
    </source>
</evidence>
<dbReference type="SUPFAM" id="SSF47986">
    <property type="entry name" value="DEATH domain"/>
    <property type="match status" value="1"/>
</dbReference>
<dbReference type="Pfam" id="PF00076">
    <property type="entry name" value="RRM_1"/>
    <property type="match status" value="2"/>
</dbReference>
<evidence type="ECO:0000256" key="17">
    <source>
        <dbReference type="SAM" id="Phobius"/>
    </source>
</evidence>